<reference evidence="10" key="1">
    <citation type="submission" date="2020-05" db="UniProtKB">
        <authorList>
            <consortium name="EnsemblMetazoa"/>
        </authorList>
    </citation>
    <scope>IDENTIFICATION</scope>
    <source>
        <strain evidence="10">USDA</strain>
    </source>
</reference>
<evidence type="ECO:0000256" key="9">
    <source>
        <dbReference type="SAM" id="SignalP"/>
    </source>
</evidence>
<organism evidence="10 11">
    <name type="scientific">Stomoxys calcitrans</name>
    <name type="common">Stable fly</name>
    <name type="synonym">Conops calcitrans</name>
    <dbReference type="NCBI Taxonomy" id="35570"/>
    <lineage>
        <taxon>Eukaryota</taxon>
        <taxon>Metazoa</taxon>
        <taxon>Ecdysozoa</taxon>
        <taxon>Arthropoda</taxon>
        <taxon>Hexapoda</taxon>
        <taxon>Insecta</taxon>
        <taxon>Pterygota</taxon>
        <taxon>Neoptera</taxon>
        <taxon>Endopterygota</taxon>
        <taxon>Diptera</taxon>
        <taxon>Brachycera</taxon>
        <taxon>Muscomorpha</taxon>
        <taxon>Muscoidea</taxon>
        <taxon>Muscidae</taxon>
        <taxon>Stomoxys</taxon>
    </lineage>
</organism>
<dbReference type="PANTHER" id="PTHR42643:SF41">
    <property type="entry name" value="IONOTROPIC RECEPTOR 20A-RELATED"/>
    <property type="match status" value="1"/>
</dbReference>
<evidence type="ECO:0000313" key="11">
    <source>
        <dbReference type="Proteomes" id="UP000095300"/>
    </source>
</evidence>
<feature type="transmembrane region" description="Helical" evidence="8">
    <location>
        <begin position="545"/>
        <end position="570"/>
    </location>
</feature>
<evidence type="ECO:0000256" key="4">
    <source>
        <dbReference type="ARBA" id="ARBA00022989"/>
    </source>
</evidence>
<dbReference type="InterPro" id="IPR052192">
    <property type="entry name" value="Insect_Ionotropic_Sensory_Rcpt"/>
</dbReference>
<evidence type="ECO:0000256" key="2">
    <source>
        <dbReference type="ARBA" id="ARBA00022475"/>
    </source>
</evidence>
<evidence type="ECO:0000256" key="3">
    <source>
        <dbReference type="ARBA" id="ARBA00022692"/>
    </source>
</evidence>
<feature type="chain" id="PRO_5009328146" description="Ionotropic glutamate receptor C-terminal domain-containing protein" evidence="9">
    <location>
        <begin position="21"/>
        <end position="578"/>
    </location>
</feature>
<feature type="transmembrane region" description="Helical" evidence="8">
    <location>
        <begin position="318"/>
        <end position="338"/>
    </location>
</feature>
<keyword evidence="5 8" id="KW-0472">Membrane</keyword>
<keyword evidence="3 8" id="KW-0812">Transmembrane</keyword>
<dbReference type="GO" id="GO:0005886">
    <property type="term" value="C:plasma membrane"/>
    <property type="evidence" value="ECO:0007669"/>
    <property type="project" value="UniProtKB-SubCell"/>
</dbReference>
<name>A0A1I8QD99_STOCA</name>
<feature type="transmembrane region" description="Helical" evidence="8">
    <location>
        <begin position="385"/>
        <end position="403"/>
    </location>
</feature>
<evidence type="ECO:0008006" key="12">
    <source>
        <dbReference type="Google" id="ProtNLM"/>
    </source>
</evidence>
<proteinExistence type="predicted"/>
<dbReference type="AlphaFoldDB" id="A0A1I8QD99"/>
<protein>
    <recommendedName>
        <fullName evidence="12">Ionotropic glutamate receptor C-terminal domain-containing protein</fullName>
    </recommendedName>
</protein>
<evidence type="ECO:0000313" key="10">
    <source>
        <dbReference type="EnsemblMetazoa" id="SCAU016086-PA"/>
    </source>
</evidence>
<evidence type="ECO:0000256" key="6">
    <source>
        <dbReference type="ARBA" id="ARBA00023170"/>
    </source>
</evidence>
<sequence length="578" mass="66908">MKSWHITFVISLAYYQSVYPTEDLETLKPIQEENGSNIFLEILNEVDREKLFNSMPFLYRGRINDSRIRQLFIYPKPKVIGTYNLDFLYRKEFNSELLTVFIANGILDFHLLQTAADVLDYRRQTRIMALALNIQHQEKFRQDFLQACAKYKMTNVLLIFVPATDKGSLQFYALRPYPQYHWLPKSWGDLKGNLYYPQHWRNMQNSTLLTYTSQDPPVAILYYDSKGNLQINGYVARLILLFAQLYNASLEMYQPLQLDGICSQHALNILTNSGDLDIPIALDPLVREDDAVRHSTYYELSAGQTIVPCPSPLTIRQIFGLLLNGYFFGCILICSLLLSIAHSLIDFYFDGIFHHMNFVLNDKVFPGVLGQSFSARLTPWRSLKIVYLLVSFVGINIGIQFAANMKTLFTSPPYHDRVNTLEDLRHSSIKILCPEESMDTKYFLALFGHSLIISKNTTMVYEHMNRFNNTYGYFGLTANWDLVALPPHSPLKEPLDHLLYRINELGFREAWKSSVFYDMVRLRNITLLDENQTIDKRVLRVDDLFWIWMIDVVGLAVSSLVFIAELLIAYCRQGGKLA</sequence>
<feature type="signal peptide" evidence="9">
    <location>
        <begin position="1"/>
        <end position="20"/>
    </location>
</feature>
<dbReference type="PANTHER" id="PTHR42643">
    <property type="entry name" value="IONOTROPIC RECEPTOR 20A-RELATED"/>
    <property type="match status" value="1"/>
</dbReference>
<evidence type="ECO:0000256" key="5">
    <source>
        <dbReference type="ARBA" id="ARBA00023136"/>
    </source>
</evidence>
<evidence type="ECO:0000256" key="7">
    <source>
        <dbReference type="ARBA" id="ARBA00023180"/>
    </source>
</evidence>
<dbReference type="OrthoDB" id="7951606at2759"/>
<evidence type="ECO:0000256" key="8">
    <source>
        <dbReference type="SAM" id="Phobius"/>
    </source>
</evidence>
<keyword evidence="2" id="KW-1003">Cell membrane</keyword>
<keyword evidence="4 8" id="KW-1133">Transmembrane helix</keyword>
<keyword evidence="6" id="KW-0675">Receptor</keyword>
<dbReference type="Proteomes" id="UP000095300">
    <property type="component" value="Unassembled WGS sequence"/>
</dbReference>
<dbReference type="VEuPathDB" id="VectorBase:SCAU016086"/>
<comment type="subcellular location">
    <subcellularLocation>
        <location evidence="1">Cell membrane</location>
        <topology evidence="1">Multi-pass membrane protein</topology>
    </subcellularLocation>
</comment>
<keyword evidence="9" id="KW-0732">Signal</keyword>
<accession>A0A1I8QD99</accession>
<keyword evidence="11" id="KW-1185">Reference proteome</keyword>
<evidence type="ECO:0000256" key="1">
    <source>
        <dbReference type="ARBA" id="ARBA00004651"/>
    </source>
</evidence>
<gene>
    <name evidence="10" type="primary">106084162</name>
</gene>
<keyword evidence="7" id="KW-0325">Glycoprotein</keyword>
<dbReference type="EnsemblMetazoa" id="SCAU016086-RA">
    <property type="protein sequence ID" value="SCAU016086-PA"/>
    <property type="gene ID" value="SCAU016086"/>
</dbReference>